<organism evidence="2">
    <name type="scientific">Moorena producens (strain JHB)</name>
    <dbReference type="NCBI Taxonomy" id="1454205"/>
    <lineage>
        <taxon>Bacteria</taxon>
        <taxon>Bacillati</taxon>
        <taxon>Cyanobacteriota</taxon>
        <taxon>Cyanophyceae</taxon>
        <taxon>Coleofasciculales</taxon>
        <taxon>Coleofasciculaceae</taxon>
        <taxon>Moorena</taxon>
    </lineage>
</organism>
<reference evidence="2" key="1">
    <citation type="journal article" date="2017" name="Proc. Natl. Acad. Sci. U.S.A.">
        <title>Comparative genomics uncovers the prolific and distinctive metabolic potential of the cyanobacterial genus Moorea.</title>
        <authorList>
            <person name="Leao T."/>
            <person name="Castelao G."/>
            <person name="Korobeynikov A."/>
            <person name="Monroe E.A."/>
            <person name="Podell S."/>
            <person name="Glukhov E."/>
            <person name="Allen E.E."/>
            <person name="Gerwick W.H."/>
            <person name="Gerwick L."/>
        </authorList>
    </citation>
    <scope>NUCLEOTIDE SEQUENCE</scope>
    <source>
        <strain evidence="2">JHB</strain>
    </source>
</reference>
<feature type="region of interest" description="Disordered" evidence="1">
    <location>
        <begin position="41"/>
        <end position="67"/>
    </location>
</feature>
<dbReference type="AlphaFoldDB" id="A0A9Q9SS49"/>
<name>A0A9Q9SS49_MOOP1</name>
<gene>
    <name evidence="2" type="ORF">BJP36_40510</name>
</gene>
<protein>
    <submittedName>
        <fullName evidence="2">Uncharacterized protein</fullName>
    </submittedName>
</protein>
<evidence type="ECO:0000313" key="2">
    <source>
        <dbReference type="EMBL" id="WAN68654.1"/>
    </source>
</evidence>
<sequence length="91" mass="10312">MRLAVGHATRLTFGHAGRVRICDTRKRARCPFHITPAYSRLSTSQWNNDPKHQVRDPESSGNPSETESNLGILLLTVARSRHRSVTRIVHQ</sequence>
<dbReference type="Proteomes" id="UP000176944">
    <property type="component" value="Chromosome"/>
</dbReference>
<accession>A0A9Q9SS49</accession>
<proteinExistence type="predicted"/>
<dbReference type="EMBL" id="CP017708">
    <property type="protein sequence ID" value="WAN68654.1"/>
    <property type="molecule type" value="Genomic_DNA"/>
</dbReference>
<reference evidence="2" key="2">
    <citation type="submission" date="2022-10" db="EMBL/GenBank/DDBJ databases">
        <authorList>
            <person name="Ngo T.-E."/>
        </authorList>
    </citation>
    <scope>NUCLEOTIDE SEQUENCE</scope>
    <source>
        <strain evidence="2">JHB</strain>
    </source>
</reference>
<feature type="compositionally biased region" description="Basic and acidic residues" evidence="1">
    <location>
        <begin position="49"/>
        <end position="58"/>
    </location>
</feature>
<evidence type="ECO:0000256" key="1">
    <source>
        <dbReference type="SAM" id="MobiDB-lite"/>
    </source>
</evidence>